<evidence type="ECO:0000313" key="2">
    <source>
        <dbReference type="Proteomes" id="UP000593910"/>
    </source>
</evidence>
<evidence type="ECO:0000313" key="1">
    <source>
        <dbReference type="EMBL" id="QOP42403.1"/>
    </source>
</evidence>
<dbReference type="GO" id="GO:0003676">
    <property type="term" value="F:nucleic acid binding"/>
    <property type="evidence" value="ECO:0007669"/>
    <property type="project" value="InterPro"/>
</dbReference>
<dbReference type="Gene3D" id="3.10.590.10">
    <property type="entry name" value="ph1033 like domains"/>
    <property type="match status" value="1"/>
</dbReference>
<protein>
    <submittedName>
        <fullName evidence="1">DUF91 domain-containing protein</fullName>
    </submittedName>
</protein>
<keyword evidence="2" id="KW-1185">Reference proteome</keyword>
<dbReference type="EMBL" id="CP041165">
    <property type="protein sequence ID" value="QOP42403.1"/>
    <property type="molecule type" value="Genomic_DNA"/>
</dbReference>
<dbReference type="Proteomes" id="UP000593910">
    <property type="component" value="Chromosome"/>
</dbReference>
<accession>A0A7M1AY67</accession>
<dbReference type="AlphaFoldDB" id="A0A7M1AY67"/>
<proteinExistence type="predicted"/>
<sequence>MATAHVFIVDYNTFKYHLEYLFAGTGAGNKVIDFNNVSTTTLHAQSENNLVGMIADINRIRVNDYVLFYLQQNYQMGIYEGKFYGIFKVIERRGFIDNNDSQQFLKNELQKSLTFRILLQADDVYADGVTEWEALDEISSIQSPNQMLWSLIYRKLKGNRGNTMITIYEFDRIKQLIRNKNNRNVLTGNYFTFNTQSQKIESCTQQNRYTGRQSNINLLPRLINKYSRNLQFEIHLQAYILQNLENITPFSNEQIEWIGNEVSCGVGMQRIDIMLSTVRNTNRVCIPIELKSTEAYLSITTQLQRYVDWIQQYYLPNRPSDLEPMIISRKISNKTSQNYLNLVAEFNTFNRRNNLQLRYVEFDIITNNINFVEVIY</sequence>
<dbReference type="Gene3D" id="3.40.1350.10">
    <property type="match status" value="1"/>
</dbReference>
<organism evidence="1 2">
    <name type="scientific">Sulfurimonas marina</name>
    <dbReference type="NCBI Taxonomy" id="2590551"/>
    <lineage>
        <taxon>Bacteria</taxon>
        <taxon>Pseudomonadati</taxon>
        <taxon>Campylobacterota</taxon>
        <taxon>Epsilonproteobacteria</taxon>
        <taxon>Campylobacterales</taxon>
        <taxon>Sulfurimonadaceae</taxon>
        <taxon>Sulfurimonas</taxon>
    </lineage>
</organism>
<dbReference type="KEGG" id="smax:FJR03_08730"/>
<gene>
    <name evidence="1" type="ORF">FJR03_08730</name>
</gene>
<reference evidence="1 2" key="1">
    <citation type="submission" date="2019-06" db="EMBL/GenBank/DDBJ databases">
        <title>Sulfurimonas gotlandica sp. nov., a chemoautotrophic and psychrotolerant epsilonproteobacterium isolated from a pelagic redoxcline, and an emended description of the genus Sulfurimonas.</title>
        <authorList>
            <person name="Wang S."/>
            <person name="Jiang L."/>
            <person name="Shao Z."/>
        </authorList>
    </citation>
    <scope>NUCLEOTIDE SEQUENCE [LARGE SCALE GENOMIC DNA]</scope>
    <source>
        <strain evidence="1 2">B2</strain>
    </source>
</reference>
<dbReference type="InterPro" id="IPR011856">
    <property type="entry name" value="tRNA_endonuc-like_dom_sf"/>
</dbReference>
<name>A0A7M1AY67_9BACT</name>